<dbReference type="Proteomes" id="UP001221898">
    <property type="component" value="Unassembled WGS sequence"/>
</dbReference>
<proteinExistence type="predicted"/>
<evidence type="ECO:0000313" key="1">
    <source>
        <dbReference type="EMBL" id="KAJ8412519.1"/>
    </source>
</evidence>
<sequence>MWTAVQPQSGIADPSAITPPCFPILSYLRSAVMRYTASVPEERGSQDTGELQRGETVNRRRVMAAVLYPQKQAPVVISNLNRNPTDSLTQQNKWK</sequence>
<name>A0AAD7T174_9TELE</name>
<keyword evidence="2" id="KW-1185">Reference proteome</keyword>
<evidence type="ECO:0000313" key="2">
    <source>
        <dbReference type="Proteomes" id="UP001221898"/>
    </source>
</evidence>
<dbReference type="AlphaFoldDB" id="A0AAD7T174"/>
<accession>A0AAD7T174</accession>
<organism evidence="1 2">
    <name type="scientific">Aldrovandia affinis</name>
    <dbReference type="NCBI Taxonomy" id="143900"/>
    <lineage>
        <taxon>Eukaryota</taxon>
        <taxon>Metazoa</taxon>
        <taxon>Chordata</taxon>
        <taxon>Craniata</taxon>
        <taxon>Vertebrata</taxon>
        <taxon>Euteleostomi</taxon>
        <taxon>Actinopterygii</taxon>
        <taxon>Neopterygii</taxon>
        <taxon>Teleostei</taxon>
        <taxon>Notacanthiformes</taxon>
        <taxon>Halosauridae</taxon>
        <taxon>Aldrovandia</taxon>
    </lineage>
</organism>
<reference evidence="1" key="1">
    <citation type="journal article" date="2023" name="Science">
        <title>Genome structures resolve the early diversification of teleost fishes.</title>
        <authorList>
            <person name="Parey E."/>
            <person name="Louis A."/>
            <person name="Montfort J."/>
            <person name="Bouchez O."/>
            <person name="Roques C."/>
            <person name="Iampietro C."/>
            <person name="Lluch J."/>
            <person name="Castinel A."/>
            <person name="Donnadieu C."/>
            <person name="Desvignes T."/>
            <person name="Floi Bucao C."/>
            <person name="Jouanno E."/>
            <person name="Wen M."/>
            <person name="Mejri S."/>
            <person name="Dirks R."/>
            <person name="Jansen H."/>
            <person name="Henkel C."/>
            <person name="Chen W.J."/>
            <person name="Zahm M."/>
            <person name="Cabau C."/>
            <person name="Klopp C."/>
            <person name="Thompson A.W."/>
            <person name="Robinson-Rechavi M."/>
            <person name="Braasch I."/>
            <person name="Lecointre G."/>
            <person name="Bobe J."/>
            <person name="Postlethwait J.H."/>
            <person name="Berthelot C."/>
            <person name="Roest Crollius H."/>
            <person name="Guiguen Y."/>
        </authorList>
    </citation>
    <scope>NUCLEOTIDE SEQUENCE</scope>
    <source>
        <strain evidence="1">NC1722</strain>
    </source>
</reference>
<dbReference type="EMBL" id="JAINUG010000019">
    <property type="protein sequence ID" value="KAJ8412519.1"/>
    <property type="molecule type" value="Genomic_DNA"/>
</dbReference>
<protein>
    <submittedName>
        <fullName evidence="1">Uncharacterized protein</fullName>
    </submittedName>
</protein>
<gene>
    <name evidence="1" type="ORF">AAFF_G00128550</name>
</gene>
<comment type="caution">
    <text evidence="1">The sequence shown here is derived from an EMBL/GenBank/DDBJ whole genome shotgun (WGS) entry which is preliminary data.</text>
</comment>